<dbReference type="Proteomes" id="UP001200034">
    <property type="component" value="Unassembled WGS sequence"/>
</dbReference>
<feature type="coiled-coil region" evidence="1">
    <location>
        <begin position="315"/>
        <end position="405"/>
    </location>
</feature>
<sequence>MIIRIKYILKVNKCNFIEYISSLEESDIEAFYAIYVQYAKFEPTPGQYSSSLGPLQIFLKDIYADFSPILDCEGRVTASDYVYVYTLLMHYTCVQNPSKYFHNICENLPEIVQQYIAAFFEQTVDGLQLTRDCLRQAILNIYSNTDEYSFLVPVIAKNSTPDRLNMHRSVSCSSSITTTSVSNDGINCSSPSLTDNNKNVSIIVSAAVENTKTVSQQRERISAISEIQICAPPTPKTELLELRTRELLGLRAQLETERYEKTVLEEQILENESLINALSKENIVKKKQLSVLKATLENECEDEHNFEPKEFEKMKRRLINELSNKEAMLSERNEQLQELRAEHSKLDEKFKMSEKHVLVCMDRINELEQRLNNLMELLSEKCKEIEYLKQDKVELQQCLQEVRSELQNGREVLNASSDLLNTSLLQSSMNTTPENLATSVIDKQLREKEMENDQLRSALEFNSQQKENIEKQLQQLLFKFQLANPENSSSQLKMLQIIGQGMEQLTVSKGVEQQRVNELQ</sequence>
<evidence type="ECO:0000313" key="2">
    <source>
        <dbReference type="EMBL" id="KAH8385802.1"/>
    </source>
</evidence>
<organism evidence="2 3">
    <name type="scientific">Drosophila rubida</name>
    <dbReference type="NCBI Taxonomy" id="30044"/>
    <lineage>
        <taxon>Eukaryota</taxon>
        <taxon>Metazoa</taxon>
        <taxon>Ecdysozoa</taxon>
        <taxon>Arthropoda</taxon>
        <taxon>Hexapoda</taxon>
        <taxon>Insecta</taxon>
        <taxon>Pterygota</taxon>
        <taxon>Neoptera</taxon>
        <taxon>Endopterygota</taxon>
        <taxon>Diptera</taxon>
        <taxon>Brachycera</taxon>
        <taxon>Muscomorpha</taxon>
        <taxon>Ephydroidea</taxon>
        <taxon>Drosophilidae</taxon>
        <taxon>Drosophila</taxon>
    </lineage>
</organism>
<evidence type="ECO:0000313" key="3">
    <source>
        <dbReference type="Proteomes" id="UP001200034"/>
    </source>
</evidence>
<gene>
    <name evidence="2" type="ORF">KR093_011782</name>
</gene>
<dbReference type="AlphaFoldDB" id="A0AAD4KBI6"/>
<feature type="coiled-coil region" evidence="1">
    <location>
        <begin position="445"/>
        <end position="479"/>
    </location>
</feature>
<keyword evidence="1" id="KW-0175">Coiled coil</keyword>
<dbReference type="EMBL" id="JAJJHW010000269">
    <property type="protein sequence ID" value="KAH8385802.1"/>
    <property type="molecule type" value="Genomic_DNA"/>
</dbReference>
<keyword evidence="3" id="KW-1185">Reference proteome</keyword>
<name>A0AAD4KBI6_9MUSC</name>
<reference evidence="2" key="1">
    <citation type="journal article" date="2021" name="Mol. Ecol. Resour.">
        <title>Phylogenomic analyses of the genus Drosophila reveals genomic signals of climate adaptation.</title>
        <authorList>
            <person name="Li F."/>
            <person name="Rane R.V."/>
            <person name="Luria V."/>
            <person name="Xiong Z."/>
            <person name="Chen J."/>
            <person name="Li Z."/>
            <person name="Catullo R.A."/>
            <person name="Griffin P.C."/>
            <person name="Schiffer M."/>
            <person name="Pearce S."/>
            <person name="Lee S.F."/>
            <person name="McElroy K."/>
            <person name="Stocker A."/>
            <person name="Shirriffs J."/>
            <person name="Cockerell F."/>
            <person name="Coppin C."/>
            <person name="Sgro C.M."/>
            <person name="Karger A."/>
            <person name="Cain J.W."/>
            <person name="Weber J.A."/>
            <person name="Santpere G."/>
            <person name="Kirschner M.W."/>
            <person name="Hoffmann A.A."/>
            <person name="Oakeshott J.G."/>
            <person name="Zhang G."/>
        </authorList>
    </citation>
    <scope>NUCLEOTIDE SEQUENCE</scope>
    <source>
        <strain evidence="2">BGI-SZ-2011g</strain>
    </source>
</reference>
<evidence type="ECO:0000256" key="1">
    <source>
        <dbReference type="SAM" id="Coils"/>
    </source>
</evidence>
<proteinExistence type="predicted"/>
<accession>A0AAD4KBI6</accession>
<comment type="caution">
    <text evidence="2">The sequence shown here is derived from an EMBL/GenBank/DDBJ whole genome shotgun (WGS) entry which is preliminary data.</text>
</comment>
<feature type="non-terminal residue" evidence="2">
    <location>
        <position position="1"/>
    </location>
</feature>
<protein>
    <submittedName>
        <fullName evidence="2">Uncharacterized protein</fullName>
    </submittedName>
</protein>